<reference evidence="1" key="1">
    <citation type="journal article" date="2014" name="Int. J. Syst. Evol. Microbiol.">
        <title>Complete genome sequence of Corynebacterium casei LMG S-19264T (=DSM 44701T), isolated from a smear-ripened cheese.</title>
        <authorList>
            <consortium name="US DOE Joint Genome Institute (JGI-PGF)"/>
            <person name="Walter F."/>
            <person name="Albersmeier A."/>
            <person name="Kalinowski J."/>
            <person name="Ruckert C."/>
        </authorList>
    </citation>
    <scope>NUCLEOTIDE SEQUENCE</scope>
    <source>
        <strain evidence="1">CGMCC 1.12785</strain>
    </source>
</reference>
<evidence type="ECO:0000313" key="2">
    <source>
        <dbReference type="Proteomes" id="UP000616114"/>
    </source>
</evidence>
<organism evidence="1 2">
    <name type="scientific">Sediminivirga luteola</name>
    <dbReference type="NCBI Taxonomy" id="1774748"/>
    <lineage>
        <taxon>Bacteria</taxon>
        <taxon>Bacillati</taxon>
        <taxon>Actinomycetota</taxon>
        <taxon>Actinomycetes</taxon>
        <taxon>Micrococcales</taxon>
        <taxon>Brevibacteriaceae</taxon>
        <taxon>Sediminivirga</taxon>
    </lineage>
</organism>
<name>A0A8J2XKX6_9MICO</name>
<evidence type="ECO:0000313" key="1">
    <source>
        <dbReference type="EMBL" id="GGA13486.1"/>
    </source>
</evidence>
<dbReference type="EMBL" id="BMFY01000005">
    <property type="protein sequence ID" value="GGA13486.1"/>
    <property type="molecule type" value="Genomic_DNA"/>
</dbReference>
<reference evidence="1" key="2">
    <citation type="submission" date="2020-09" db="EMBL/GenBank/DDBJ databases">
        <authorList>
            <person name="Sun Q."/>
            <person name="Zhou Y."/>
        </authorList>
    </citation>
    <scope>NUCLEOTIDE SEQUENCE</scope>
    <source>
        <strain evidence="1">CGMCC 1.12785</strain>
    </source>
</reference>
<comment type="caution">
    <text evidence="1">The sequence shown here is derived from an EMBL/GenBank/DDBJ whole genome shotgun (WGS) entry which is preliminary data.</text>
</comment>
<dbReference type="AlphaFoldDB" id="A0A8J2XKX6"/>
<protein>
    <submittedName>
        <fullName evidence="1">Uncharacterized protein</fullName>
    </submittedName>
</protein>
<dbReference type="Proteomes" id="UP000616114">
    <property type="component" value="Unassembled WGS sequence"/>
</dbReference>
<sequence>MGRGTGAVLVLLMVAAALVLATGRELGHRMTVAVCSGAGDCGTFPESPPVCQYYGRDRVAAQETFAFAQQQAAPGARLIQFGDGSAEVLVSRAGAPADVYGFLRYQDAQHWVLDHSAELGSVADAAAGPSGQGIRDGYLTLLRRIGLEHESTVVPRAAAIALADDPLGGSIGAYRQSPDGEVSELTVLIPFDAASQQLKNLAERLGLWDFIGYTVELDENREPVKLTLSGPAAEGWSVDTLRAATPGDGRFLPADRRGPSGLAEGQVLVRSYSLDLRRQANATVYREAFSLGSVASTAGPVLSAEEDMDWLDRGELYGRLADRIRTDAVFIEAAHAVPGMAGDEDVLRRAAEGLVIRLGPEDAPDTRMADARTADLSIAESQPEPLLSCDLDAAGQEGA</sequence>
<keyword evidence="2" id="KW-1185">Reference proteome</keyword>
<gene>
    <name evidence="1" type="ORF">GCM10011333_15600</name>
</gene>
<proteinExistence type="predicted"/>
<accession>A0A8J2XKX6</accession>